<reference evidence="1" key="1">
    <citation type="submission" date="2021-05" db="EMBL/GenBank/DDBJ databases">
        <authorList>
            <person name="Tigano A."/>
        </authorList>
    </citation>
    <scope>NUCLEOTIDE SEQUENCE</scope>
</reference>
<protein>
    <submittedName>
        <fullName evidence="1">(Atlantic silverside) hypothetical protein</fullName>
    </submittedName>
</protein>
<evidence type="ECO:0000313" key="2">
    <source>
        <dbReference type="Proteomes" id="UP000677803"/>
    </source>
</evidence>
<gene>
    <name evidence="1" type="ORF">MMEN_LOCUS8614</name>
</gene>
<name>A0A8S4AT33_9TELE</name>
<comment type="caution">
    <text evidence="1">The sequence shown here is derived from an EMBL/GenBank/DDBJ whole genome shotgun (WGS) entry which is preliminary data.</text>
</comment>
<accession>A0A8S4AT33</accession>
<dbReference type="Proteomes" id="UP000677803">
    <property type="component" value="Unassembled WGS sequence"/>
</dbReference>
<dbReference type="AlphaFoldDB" id="A0A8S4AT33"/>
<dbReference type="EMBL" id="CAJRST010008890">
    <property type="protein sequence ID" value="CAG5897576.1"/>
    <property type="molecule type" value="Genomic_DNA"/>
</dbReference>
<proteinExistence type="predicted"/>
<organism evidence="1 2">
    <name type="scientific">Menidia menidia</name>
    <name type="common">Atlantic silverside</name>
    <dbReference type="NCBI Taxonomy" id="238744"/>
    <lineage>
        <taxon>Eukaryota</taxon>
        <taxon>Metazoa</taxon>
        <taxon>Chordata</taxon>
        <taxon>Craniata</taxon>
        <taxon>Vertebrata</taxon>
        <taxon>Euteleostomi</taxon>
        <taxon>Actinopterygii</taxon>
        <taxon>Neopterygii</taxon>
        <taxon>Teleostei</taxon>
        <taxon>Neoteleostei</taxon>
        <taxon>Acanthomorphata</taxon>
        <taxon>Ovalentaria</taxon>
        <taxon>Atherinomorphae</taxon>
        <taxon>Atheriniformes</taxon>
        <taxon>Atherinopsidae</taxon>
        <taxon>Menidiinae</taxon>
        <taxon>Menidia</taxon>
    </lineage>
</organism>
<evidence type="ECO:0000313" key="1">
    <source>
        <dbReference type="EMBL" id="CAG5897576.1"/>
    </source>
</evidence>
<sequence length="130" mass="13944">MCLRAIWNDQTLLLKQRSVDCERCPVGNLGKMPQSGCCCSLPLTESFKPKGFPGSKQSSQREGFIFLNTTGHMMSDCPMGGALSARSAVLTLNGHQRVGSGICDPHAGRHEKDAQCAASGETQLFPLSES</sequence>
<keyword evidence="2" id="KW-1185">Reference proteome</keyword>